<feature type="region of interest" description="Disordered" evidence="1">
    <location>
        <begin position="120"/>
        <end position="152"/>
    </location>
</feature>
<reference evidence="2" key="1">
    <citation type="submission" date="2022-01" db="EMBL/GenBank/DDBJ databases">
        <authorList>
            <person name="King R."/>
        </authorList>
    </citation>
    <scope>NUCLEOTIDE SEQUENCE</scope>
</reference>
<evidence type="ECO:0000313" key="2">
    <source>
        <dbReference type="EMBL" id="CAG9823933.1"/>
    </source>
</evidence>
<feature type="region of interest" description="Disordered" evidence="1">
    <location>
        <begin position="1"/>
        <end position="33"/>
    </location>
</feature>
<accession>A0A9N9SI57</accession>
<evidence type="ECO:0000256" key="1">
    <source>
        <dbReference type="SAM" id="MobiDB-lite"/>
    </source>
</evidence>
<dbReference type="EMBL" id="OU896713">
    <property type="protein sequence ID" value="CAG9823933.1"/>
    <property type="molecule type" value="Genomic_DNA"/>
</dbReference>
<dbReference type="AlphaFoldDB" id="A0A9N9SI57"/>
<organism evidence="2 3">
    <name type="scientific">Phaedon cochleariae</name>
    <name type="common">Mustard beetle</name>
    <dbReference type="NCBI Taxonomy" id="80249"/>
    <lineage>
        <taxon>Eukaryota</taxon>
        <taxon>Metazoa</taxon>
        <taxon>Ecdysozoa</taxon>
        <taxon>Arthropoda</taxon>
        <taxon>Hexapoda</taxon>
        <taxon>Insecta</taxon>
        <taxon>Pterygota</taxon>
        <taxon>Neoptera</taxon>
        <taxon>Endopterygota</taxon>
        <taxon>Coleoptera</taxon>
        <taxon>Polyphaga</taxon>
        <taxon>Cucujiformia</taxon>
        <taxon>Chrysomeloidea</taxon>
        <taxon>Chrysomelidae</taxon>
        <taxon>Chrysomelinae</taxon>
        <taxon>Chrysomelini</taxon>
        <taxon>Phaedon</taxon>
    </lineage>
</organism>
<protein>
    <submittedName>
        <fullName evidence="2">Uncharacterized protein</fullName>
    </submittedName>
</protein>
<keyword evidence="3" id="KW-1185">Reference proteome</keyword>
<name>A0A9N9SI57_PHACE</name>
<dbReference type="Proteomes" id="UP001153737">
    <property type="component" value="Chromosome 7"/>
</dbReference>
<reference evidence="2" key="2">
    <citation type="submission" date="2022-10" db="EMBL/GenBank/DDBJ databases">
        <authorList>
            <consortium name="ENA_rothamsted_submissions"/>
            <consortium name="culmorum"/>
            <person name="King R."/>
        </authorList>
    </citation>
    <scope>NUCLEOTIDE SEQUENCE</scope>
</reference>
<proteinExistence type="predicted"/>
<dbReference type="OrthoDB" id="10632414at2759"/>
<gene>
    <name evidence="2" type="ORF">PHAECO_LOCUS10780</name>
</gene>
<evidence type="ECO:0000313" key="3">
    <source>
        <dbReference type="Proteomes" id="UP001153737"/>
    </source>
</evidence>
<feature type="compositionally biased region" description="Acidic residues" evidence="1">
    <location>
        <begin position="1"/>
        <end position="13"/>
    </location>
</feature>
<sequence>MLFNSDDDLEDPTFIDQVDQTDPSSSDDSDGYLNESIRSVSRSTSTIHDKQHDTITVTAQPQQNDAVQPPFNPGVDNLFVEWNRENVLREFPFTKINELLVPTSEKAIRIRKLKREEFSSREEKKIRRKREETDEDERIRAKRDEDEKENGYRIPNIDLTEVKVKQRNSAGNKSRKTIKGFEEDNYSSDSFEYYATTVREKFEKITRSKSTSPNLILGVGDYVIVNYDDELYLGIIKIVEREQYEIIEFINEICNSANEDAVNDFADRATHSNTHPFTINGHQFGAVWNDTERNTFLRPGLLFEIETDHDLDKKFRKYGRRLNIPTIAANTRTQNISEFTQLNNPHWFVHIIEIMTIYCSYFDG</sequence>
<feature type="compositionally biased region" description="Basic and acidic residues" evidence="1">
    <location>
        <begin position="120"/>
        <end position="151"/>
    </location>
</feature>